<proteinExistence type="predicted"/>
<protein>
    <submittedName>
        <fullName evidence="1">Uncharacterized protein</fullName>
    </submittedName>
</protein>
<evidence type="ECO:0000313" key="1">
    <source>
        <dbReference type="EMBL" id="CAA6825861.1"/>
    </source>
</evidence>
<sequence length="75" mass="9101">MYREIIRVTNENHMIKIPKEYLDQEVEILVLPFSYVDVEKKRKFNIENITPIMKLQVNSMKQTWNNSDDEAWDDL</sequence>
<reference evidence="1" key="1">
    <citation type="submission" date="2020-01" db="EMBL/GenBank/DDBJ databases">
        <authorList>
            <person name="Meier V. D."/>
            <person name="Meier V D."/>
        </authorList>
    </citation>
    <scope>NUCLEOTIDE SEQUENCE</scope>
    <source>
        <strain evidence="1">HLG_WM_MAG_02</strain>
    </source>
</reference>
<accession>A0A6S6TT18</accession>
<dbReference type="EMBL" id="CACVAZ010000200">
    <property type="protein sequence ID" value="CAA6825861.1"/>
    <property type="molecule type" value="Genomic_DNA"/>
</dbReference>
<gene>
    <name evidence="1" type="ORF">HELGO_WM25180</name>
</gene>
<name>A0A6S6TT18_9BACT</name>
<organism evidence="1">
    <name type="scientific">uncultured Sulfurovum sp</name>
    <dbReference type="NCBI Taxonomy" id="269237"/>
    <lineage>
        <taxon>Bacteria</taxon>
        <taxon>Pseudomonadati</taxon>
        <taxon>Campylobacterota</taxon>
        <taxon>Epsilonproteobacteria</taxon>
        <taxon>Campylobacterales</taxon>
        <taxon>Sulfurovaceae</taxon>
        <taxon>Sulfurovum</taxon>
        <taxon>environmental samples</taxon>
    </lineage>
</organism>
<dbReference type="AlphaFoldDB" id="A0A6S6TT18"/>